<evidence type="ECO:0000256" key="1">
    <source>
        <dbReference type="SAM" id="MobiDB-lite"/>
    </source>
</evidence>
<organism evidence="3 4">
    <name type="scientific">Caproiciproducens faecalis</name>
    <dbReference type="NCBI Taxonomy" id="2820301"/>
    <lineage>
        <taxon>Bacteria</taxon>
        <taxon>Bacillati</taxon>
        <taxon>Bacillota</taxon>
        <taxon>Clostridia</taxon>
        <taxon>Eubacteriales</taxon>
        <taxon>Acutalibacteraceae</taxon>
        <taxon>Caproiciproducens</taxon>
    </lineage>
</organism>
<proteinExistence type="predicted"/>
<evidence type="ECO:0000256" key="2">
    <source>
        <dbReference type="SAM" id="Phobius"/>
    </source>
</evidence>
<dbReference type="InterPro" id="IPR015943">
    <property type="entry name" value="WD40/YVTN_repeat-like_dom_sf"/>
</dbReference>
<keyword evidence="2" id="KW-0812">Transmembrane</keyword>
<dbReference type="InterPro" id="IPR011044">
    <property type="entry name" value="Quino_amine_DH_bsu"/>
</dbReference>
<dbReference type="Pfam" id="PF18975">
    <property type="entry name" value="DUF5711"/>
    <property type="match status" value="1"/>
</dbReference>
<sequence>MSDRGQRFDTTEIDTAKYQQKTENRRQKRRNRRESRVPRWVYRIIVILILCVFTMLIWFNRNNLTPSNVLEWVQNSVVGMGIGDGFPTKIAGNTVLKGNFQSVNKEAVIVSDTALTVLNSTAKAVVSRQHSFSRPVMKVNGNRILIYSLGGKGYRIETQSKTLFKEDDPQDILAGTLAANGRYALITEADGYLGCLTAYTADNKILFHYWFSDYYPTAVALSPDGTKAAVAAVGAKDGTMTSAVYLLNFSNSKPVEPAAVYPENMMMDISCSDNGTVTAVGDRLTAVIGADGKTKTNFDYQGLHLAAYSMNNGKTALGLAPYGSAGNGKLVVLDDTGTAAASVPFAKSVDSVSLYADAMAVLSQGQVHFYSATAGTSTGTCDAGSDARAIALHDETSVYILGVSEIRLANSK</sequence>
<dbReference type="Proteomes" id="UP000719942">
    <property type="component" value="Unassembled WGS sequence"/>
</dbReference>
<dbReference type="SUPFAM" id="SSF50969">
    <property type="entry name" value="YVTN repeat-like/Quinoprotein amine dehydrogenase"/>
    <property type="match status" value="1"/>
</dbReference>
<evidence type="ECO:0000313" key="3">
    <source>
        <dbReference type="EMBL" id="MBW7571330.1"/>
    </source>
</evidence>
<dbReference type="Gene3D" id="2.130.10.10">
    <property type="entry name" value="YVTN repeat-like/Quinoprotein amine dehydrogenase"/>
    <property type="match status" value="1"/>
</dbReference>
<keyword evidence="2" id="KW-1133">Transmembrane helix</keyword>
<protein>
    <submittedName>
        <fullName evidence="3">Uncharacterized protein</fullName>
    </submittedName>
</protein>
<evidence type="ECO:0000313" key="4">
    <source>
        <dbReference type="Proteomes" id="UP000719942"/>
    </source>
</evidence>
<dbReference type="RefSeq" id="WP_219938540.1">
    <property type="nucleotide sequence ID" value="NZ_JAGFNZ010000001.1"/>
</dbReference>
<name>A0ABS7DJ63_9FIRM</name>
<reference evidence="3 4" key="1">
    <citation type="submission" date="2021-03" db="EMBL/GenBank/DDBJ databases">
        <title>Caproiciproducens sp. nov. isolated from feces of cow.</title>
        <authorList>
            <person name="Choi J.-Y."/>
        </authorList>
    </citation>
    <scope>NUCLEOTIDE SEQUENCE [LARGE SCALE GENOMIC DNA]</scope>
    <source>
        <strain evidence="3 4">AGMB10547</strain>
    </source>
</reference>
<keyword evidence="2" id="KW-0472">Membrane</keyword>
<gene>
    <name evidence="3" type="ORF">J5W02_00750</name>
</gene>
<comment type="caution">
    <text evidence="3">The sequence shown here is derived from an EMBL/GenBank/DDBJ whole genome shotgun (WGS) entry which is preliminary data.</text>
</comment>
<dbReference type="EMBL" id="JAGFNZ010000001">
    <property type="protein sequence ID" value="MBW7571330.1"/>
    <property type="molecule type" value="Genomic_DNA"/>
</dbReference>
<accession>A0ABS7DJ63</accession>
<feature type="transmembrane region" description="Helical" evidence="2">
    <location>
        <begin position="40"/>
        <end position="59"/>
    </location>
</feature>
<keyword evidence="4" id="KW-1185">Reference proteome</keyword>
<feature type="compositionally biased region" description="Basic and acidic residues" evidence="1">
    <location>
        <begin position="1"/>
        <end position="10"/>
    </location>
</feature>
<feature type="region of interest" description="Disordered" evidence="1">
    <location>
        <begin position="1"/>
        <end position="32"/>
    </location>
</feature>
<dbReference type="InterPro" id="IPR043765">
    <property type="entry name" value="DUF5711"/>
</dbReference>